<dbReference type="InParanoid" id="F4RW69"/>
<dbReference type="Proteomes" id="UP000001072">
    <property type="component" value="Unassembled WGS sequence"/>
</dbReference>
<name>F4RW69_MELLP</name>
<evidence type="ECO:0000256" key="1">
    <source>
        <dbReference type="SAM" id="SignalP"/>
    </source>
</evidence>
<sequence length="128" mass="14174">MSRILINLSISLIILLVSLATVSLADTCTVCKYDGTAYHTNSVSEYASDLCLVVKNDMGADCVNKAWYTHFKDTKYNGQKTYCRIKCKDQKTLCASHWTDQPNVGPKNGPHDSLIGGVHMPCDQWPTS</sequence>
<dbReference type="HOGENOM" id="CLU_1960056_0_0_1"/>
<dbReference type="AlphaFoldDB" id="F4RW69"/>
<keyword evidence="1" id="KW-0732">Signal</keyword>
<protein>
    <submittedName>
        <fullName evidence="2">Secreted protein</fullName>
    </submittedName>
</protein>
<evidence type="ECO:0000313" key="3">
    <source>
        <dbReference type="Proteomes" id="UP000001072"/>
    </source>
</evidence>
<organism evidence="3">
    <name type="scientific">Melampsora larici-populina (strain 98AG31 / pathotype 3-4-7)</name>
    <name type="common">Poplar leaf rust fungus</name>
    <dbReference type="NCBI Taxonomy" id="747676"/>
    <lineage>
        <taxon>Eukaryota</taxon>
        <taxon>Fungi</taxon>
        <taxon>Dikarya</taxon>
        <taxon>Basidiomycota</taxon>
        <taxon>Pucciniomycotina</taxon>
        <taxon>Pucciniomycetes</taxon>
        <taxon>Pucciniales</taxon>
        <taxon>Melampsoraceae</taxon>
        <taxon>Melampsora</taxon>
    </lineage>
</organism>
<gene>
    <name evidence="2" type="ORF">MELLADRAFT_109354</name>
</gene>
<feature type="chain" id="PRO_5003318042" evidence="1">
    <location>
        <begin position="26"/>
        <end position="128"/>
    </location>
</feature>
<keyword evidence="3" id="KW-1185">Reference proteome</keyword>
<dbReference type="VEuPathDB" id="FungiDB:MELLADRAFT_109354"/>
<dbReference type="EMBL" id="GL883125">
    <property type="protein sequence ID" value="EGG03230.1"/>
    <property type="molecule type" value="Genomic_DNA"/>
</dbReference>
<accession>F4RW69</accession>
<dbReference type="KEGG" id="mlr:MELLADRAFT_109354"/>
<reference evidence="3" key="1">
    <citation type="journal article" date="2011" name="Proc. Natl. Acad. Sci. U.S.A.">
        <title>Obligate biotrophy features unraveled by the genomic analysis of rust fungi.</title>
        <authorList>
            <person name="Duplessis S."/>
            <person name="Cuomo C.A."/>
            <person name="Lin Y.-C."/>
            <person name="Aerts A."/>
            <person name="Tisserant E."/>
            <person name="Veneault-Fourrey C."/>
            <person name="Joly D.L."/>
            <person name="Hacquard S."/>
            <person name="Amselem J."/>
            <person name="Cantarel B.L."/>
            <person name="Chiu R."/>
            <person name="Coutinho P.M."/>
            <person name="Feau N."/>
            <person name="Field M."/>
            <person name="Frey P."/>
            <person name="Gelhaye E."/>
            <person name="Goldberg J."/>
            <person name="Grabherr M.G."/>
            <person name="Kodira C.D."/>
            <person name="Kohler A."/>
            <person name="Kuees U."/>
            <person name="Lindquist E.A."/>
            <person name="Lucas S.M."/>
            <person name="Mago R."/>
            <person name="Mauceli E."/>
            <person name="Morin E."/>
            <person name="Murat C."/>
            <person name="Pangilinan J.L."/>
            <person name="Park R."/>
            <person name="Pearson M."/>
            <person name="Quesneville H."/>
            <person name="Rouhier N."/>
            <person name="Sakthikumar S."/>
            <person name="Salamov A.A."/>
            <person name="Schmutz J."/>
            <person name="Selles B."/>
            <person name="Shapiro H."/>
            <person name="Tanguay P."/>
            <person name="Tuskan G.A."/>
            <person name="Henrissat B."/>
            <person name="Van de Peer Y."/>
            <person name="Rouze P."/>
            <person name="Ellis J.G."/>
            <person name="Dodds P.N."/>
            <person name="Schein J.E."/>
            <person name="Zhong S."/>
            <person name="Hamelin R.C."/>
            <person name="Grigoriev I.V."/>
            <person name="Szabo L.J."/>
            <person name="Martin F."/>
        </authorList>
    </citation>
    <scope>NUCLEOTIDE SEQUENCE [LARGE SCALE GENOMIC DNA]</scope>
    <source>
        <strain evidence="3">98AG31 / pathotype 3-4-7</strain>
    </source>
</reference>
<dbReference type="GeneID" id="18923745"/>
<dbReference type="RefSeq" id="XP_007413365.1">
    <property type="nucleotide sequence ID" value="XM_007413303.1"/>
</dbReference>
<proteinExistence type="predicted"/>
<evidence type="ECO:0000313" key="2">
    <source>
        <dbReference type="EMBL" id="EGG03230.1"/>
    </source>
</evidence>
<feature type="signal peptide" evidence="1">
    <location>
        <begin position="1"/>
        <end position="25"/>
    </location>
</feature>